<dbReference type="SUPFAM" id="SSF56235">
    <property type="entry name" value="N-terminal nucleophile aminohydrolases (Ntn hydrolases)"/>
    <property type="match status" value="1"/>
</dbReference>
<sequence>MTFSLLVHDRETGTFGGAAATGSLCVGGWVLRGTVDSGLSASQGTAPSTFWGEDALTAMRGGESAAEAVTRLTGADPGCGHRQLSALDPRGGTGAFTGADSIPVSGHHTEPGLVVAGNMLGASTVLPALRRGYLEAAGSMAERLLAGLRAADADASDLRGLQSAALLVLHPEAPPLSLRIDYSEAPLDALEALLARATGSPYADWLPVVPVATDRTRAPAEAPTVAGRAPIRR</sequence>
<dbReference type="Gene3D" id="3.60.20.10">
    <property type="entry name" value="Glutamine Phosphoribosylpyrophosphate, subunit 1, domain 1"/>
    <property type="match status" value="1"/>
</dbReference>
<dbReference type="AlphaFoldDB" id="A0A1G7CUG8"/>
<dbReference type="Proteomes" id="UP000198994">
    <property type="component" value="Unassembled WGS sequence"/>
</dbReference>
<dbReference type="PANTHER" id="PTHR39328">
    <property type="entry name" value="BLL2871 PROTEIN"/>
    <property type="match status" value="1"/>
</dbReference>
<gene>
    <name evidence="1" type="ORF">SAMN04488105_103364</name>
</gene>
<dbReference type="InterPro" id="IPR029055">
    <property type="entry name" value="Ntn_hydrolases_N"/>
</dbReference>
<dbReference type="RefSeq" id="WP_089956762.1">
    <property type="nucleotide sequence ID" value="NZ_FNAV01000003.1"/>
</dbReference>
<dbReference type="PANTHER" id="PTHR39328:SF1">
    <property type="entry name" value="BLL2871 PROTEIN"/>
    <property type="match status" value="1"/>
</dbReference>
<name>A0A1G7CUG8_9RHOB</name>
<reference evidence="2" key="1">
    <citation type="submission" date="2016-10" db="EMBL/GenBank/DDBJ databases">
        <authorList>
            <person name="Varghese N."/>
            <person name="Submissions S."/>
        </authorList>
    </citation>
    <scope>NUCLEOTIDE SEQUENCE [LARGE SCALE GENOMIC DNA]</scope>
    <source>
        <strain evidence="2">DSM 10146</strain>
    </source>
</reference>
<protein>
    <submittedName>
        <fullName evidence="1">Uncharacterized conserved protein, Ntn-hydrolase superfamily</fullName>
    </submittedName>
</protein>
<keyword evidence="2" id="KW-1185">Reference proteome</keyword>
<accession>A0A1G7CUG8</accession>
<keyword evidence="1" id="KW-0378">Hydrolase</keyword>
<evidence type="ECO:0000313" key="1">
    <source>
        <dbReference type="EMBL" id="SDE42939.1"/>
    </source>
</evidence>
<evidence type="ECO:0000313" key="2">
    <source>
        <dbReference type="Proteomes" id="UP000198994"/>
    </source>
</evidence>
<dbReference type="GO" id="GO:0016787">
    <property type="term" value="F:hydrolase activity"/>
    <property type="evidence" value="ECO:0007669"/>
    <property type="project" value="UniProtKB-KW"/>
</dbReference>
<dbReference type="InterPro" id="IPR010430">
    <property type="entry name" value="DUF1028"/>
</dbReference>
<dbReference type="Pfam" id="PF06267">
    <property type="entry name" value="DUF1028"/>
    <property type="match status" value="1"/>
</dbReference>
<organism evidence="1 2">
    <name type="scientific">Salipiger thiooxidans</name>
    <dbReference type="NCBI Taxonomy" id="282683"/>
    <lineage>
        <taxon>Bacteria</taxon>
        <taxon>Pseudomonadati</taxon>
        <taxon>Pseudomonadota</taxon>
        <taxon>Alphaproteobacteria</taxon>
        <taxon>Rhodobacterales</taxon>
        <taxon>Roseobacteraceae</taxon>
        <taxon>Salipiger</taxon>
    </lineage>
</organism>
<dbReference type="STRING" id="282683.SAMN04488105_103364"/>
<dbReference type="OrthoDB" id="9790012at2"/>
<proteinExistence type="predicted"/>
<dbReference type="EMBL" id="FNAV01000003">
    <property type="protein sequence ID" value="SDE42939.1"/>
    <property type="molecule type" value="Genomic_DNA"/>
</dbReference>